<name>A0A1D8KTW8_9CAUD</name>
<proteinExistence type="predicted"/>
<gene>
    <name evidence="1" type="ORF">C490910_155</name>
</gene>
<dbReference type="EMBL" id="KU686212">
    <property type="protein sequence ID" value="AOV62079.1"/>
    <property type="molecule type" value="Genomic_DNA"/>
</dbReference>
<keyword evidence="2" id="KW-1185">Reference proteome</keyword>
<dbReference type="GeneID" id="30308209"/>
<accession>A0A1D8KTW8</accession>
<evidence type="ECO:0000313" key="2">
    <source>
        <dbReference type="Proteomes" id="UP000203902"/>
    </source>
</evidence>
<protein>
    <submittedName>
        <fullName evidence="1">Uncharacterized protein</fullName>
    </submittedName>
</protein>
<dbReference type="KEGG" id="vg:30308209"/>
<dbReference type="Proteomes" id="UP000203902">
    <property type="component" value="Segment"/>
</dbReference>
<organism evidence="1 2">
    <name type="scientific">Synechococcus phage S-CAM7</name>
    <dbReference type="NCBI Taxonomy" id="1883368"/>
    <lineage>
        <taxon>Viruses</taxon>
        <taxon>Duplodnaviria</taxon>
        <taxon>Heunggongvirae</taxon>
        <taxon>Uroviricota</taxon>
        <taxon>Caudoviricetes</taxon>
        <taxon>Pantevenvirales</taxon>
        <taxon>Kyanoviridae</taxon>
        <taxon>Mazuvirus</taxon>
        <taxon>Mazuvirus scam7</taxon>
    </lineage>
</organism>
<dbReference type="RefSeq" id="YP_009323088.1">
    <property type="nucleotide sequence ID" value="NC_031927.1"/>
</dbReference>
<reference evidence="1 2" key="1">
    <citation type="journal article" date="2016" name="Virology">
        <title>The genomic content and context of auxiliary metabolic genes in marine cyanomyoviruses.</title>
        <authorList>
            <person name="Crummett L.T."/>
            <person name="Puxty R.J."/>
            <person name="Weihe C."/>
            <person name="Marston M.F."/>
            <person name="Martiny J.B."/>
        </authorList>
    </citation>
    <scope>NUCLEOTIDE SEQUENCE [LARGE SCALE GENOMIC DNA]</scope>
    <source>
        <strain evidence="1">0910CC49</strain>
    </source>
</reference>
<evidence type="ECO:0000313" key="1">
    <source>
        <dbReference type="EMBL" id="AOV62079.1"/>
    </source>
</evidence>
<sequence length="52" mass="5878">MLEQDDGYIVGESLTMDIAEVELGAAIDILNEKERNYILVKKEDLFIPPPID</sequence>